<evidence type="ECO:0000256" key="5">
    <source>
        <dbReference type="ARBA" id="ARBA00022741"/>
    </source>
</evidence>
<keyword evidence="2 8" id="KW-0028">Amino-acid biosynthesis</keyword>
<dbReference type="GO" id="GO:0005829">
    <property type="term" value="C:cytosol"/>
    <property type="evidence" value="ECO:0007669"/>
    <property type="project" value="TreeGrafter"/>
</dbReference>
<feature type="binding site" evidence="8">
    <location>
        <position position="49"/>
    </location>
    <ligand>
        <name>substrate</name>
    </ligand>
</feature>
<reference evidence="10 11" key="1">
    <citation type="submission" date="2019-12" db="EMBL/GenBank/DDBJ databases">
        <title>Whole-genome analyses of novel actinobacteria.</title>
        <authorList>
            <person name="Sahin N."/>
            <person name="Saygin H."/>
        </authorList>
    </citation>
    <scope>NUCLEOTIDE SEQUENCE [LARGE SCALE GENOMIC DNA]</scope>
    <source>
        <strain evidence="10 11">KC615</strain>
    </source>
</reference>
<dbReference type="HAMAP" id="MF_00456">
    <property type="entry name" value="ProB"/>
    <property type="match status" value="1"/>
</dbReference>
<evidence type="ECO:0000256" key="8">
    <source>
        <dbReference type="HAMAP-Rule" id="MF_00456"/>
    </source>
</evidence>
<dbReference type="SMART" id="SM00359">
    <property type="entry name" value="PUA"/>
    <property type="match status" value="1"/>
</dbReference>
<dbReference type="CDD" id="cd04242">
    <property type="entry name" value="AAK_G5K_ProB"/>
    <property type="match status" value="1"/>
</dbReference>
<dbReference type="PROSITE" id="PS00902">
    <property type="entry name" value="GLUTAMATE_5_KINASE"/>
    <property type="match status" value="1"/>
</dbReference>
<dbReference type="PANTHER" id="PTHR43654:SF1">
    <property type="entry name" value="ISOPENTENYL PHOSPHATE KINASE"/>
    <property type="match status" value="1"/>
</dbReference>
<protein>
    <recommendedName>
        <fullName evidence="8">Glutamate 5-kinase</fullName>
        <ecNumber evidence="8">2.7.2.11</ecNumber>
    </recommendedName>
    <alternativeName>
        <fullName evidence="8">Gamma-glutamyl kinase</fullName>
        <shortName evidence="8">GK</shortName>
    </alternativeName>
</protein>
<dbReference type="PRINTS" id="PR00474">
    <property type="entry name" value="GLU5KINASE"/>
</dbReference>
<feature type="binding site" evidence="8">
    <location>
        <begin position="210"/>
        <end position="216"/>
    </location>
    <ligand>
        <name>ATP</name>
        <dbReference type="ChEBI" id="CHEBI:30616"/>
    </ligand>
</feature>
<feature type="binding site" evidence="8">
    <location>
        <begin position="168"/>
        <end position="169"/>
    </location>
    <ligand>
        <name>ATP</name>
        <dbReference type="ChEBI" id="CHEBI:30616"/>
    </ligand>
</feature>
<evidence type="ECO:0000256" key="7">
    <source>
        <dbReference type="ARBA" id="ARBA00022840"/>
    </source>
</evidence>
<comment type="function">
    <text evidence="8">Catalyzes the transfer of a phosphate group to glutamate to form L-glutamate 5-phosphate.</text>
</comment>
<feature type="binding site" evidence="8">
    <location>
        <position position="9"/>
    </location>
    <ligand>
        <name>ATP</name>
        <dbReference type="ChEBI" id="CHEBI:30616"/>
    </ligand>
</feature>
<dbReference type="InterPro" id="IPR011529">
    <property type="entry name" value="Glu_5kinase"/>
</dbReference>
<evidence type="ECO:0000313" key="11">
    <source>
        <dbReference type="Proteomes" id="UP000430692"/>
    </source>
</evidence>
<dbReference type="InterPro" id="IPR041739">
    <property type="entry name" value="G5K_ProB"/>
</dbReference>
<feature type="binding site" evidence="8">
    <location>
        <position position="136"/>
    </location>
    <ligand>
        <name>substrate</name>
    </ligand>
</feature>
<dbReference type="InterPro" id="IPR015947">
    <property type="entry name" value="PUA-like_sf"/>
</dbReference>
<dbReference type="CDD" id="cd21157">
    <property type="entry name" value="PUA_G5K"/>
    <property type="match status" value="1"/>
</dbReference>
<dbReference type="PIRSF" id="PIRSF000729">
    <property type="entry name" value="GK"/>
    <property type="match status" value="1"/>
</dbReference>
<dbReference type="GO" id="GO:0003723">
    <property type="term" value="F:RNA binding"/>
    <property type="evidence" value="ECO:0007669"/>
    <property type="project" value="InterPro"/>
</dbReference>
<feature type="binding site" evidence="8">
    <location>
        <position position="148"/>
    </location>
    <ligand>
        <name>substrate</name>
    </ligand>
</feature>
<comment type="similarity">
    <text evidence="8">Belongs to the glutamate 5-kinase family.</text>
</comment>
<name>A0A6I4VR83_9BACL</name>
<dbReference type="InterPro" id="IPR036974">
    <property type="entry name" value="PUA_sf"/>
</dbReference>
<dbReference type="GO" id="GO:0005524">
    <property type="term" value="F:ATP binding"/>
    <property type="evidence" value="ECO:0007669"/>
    <property type="project" value="UniProtKB-KW"/>
</dbReference>
<dbReference type="Gene3D" id="3.40.1160.10">
    <property type="entry name" value="Acetylglutamate kinase-like"/>
    <property type="match status" value="1"/>
</dbReference>
<gene>
    <name evidence="8 10" type="primary">proB</name>
    <name evidence="10" type="ORF">GSM42_03325</name>
</gene>
<proteinExistence type="inferred from homology"/>
<dbReference type="InterPro" id="IPR005715">
    <property type="entry name" value="Glu_5kinase/COase_Synthase"/>
</dbReference>
<evidence type="ECO:0000256" key="1">
    <source>
        <dbReference type="ARBA" id="ARBA00022490"/>
    </source>
</evidence>
<dbReference type="NCBIfam" id="TIGR01027">
    <property type="entry name" value="proB"/>
    <property type="match status" value="1"/>
</dbReference>
<evidence type="ECO:0000256" key="6">
    <source>
        <dbReference type="ARBA" id="ARBA00022777"/>
    </source>
</evidence>
<dbReference type="Pfam" id="PF01472">
    <property type="entry name" value="PUA"/>
    <property type="match status" value="1"/>
</dbReference>
<evidence type="ECO:0000313" key="10">
    <source>
        <dbReference type="EMBL" id="MXQ52775.1"/>
    </source>
</evidence>
<dbReference type="Gene3D" id="2.30.130.10">
    <property type="entry name" value="PUA domain"/>
    <property type="match status" value="1"/>
</dbReference>
<dbReference type="Pfam" id="PF00696">
    <property type="entry name" value="AA_kinase"/>
    <property type="match status" value="1"/>
</dbReference>
<evidence type="ECO:0000256" key="2">
    <source>
        <dbReference type="ARBA" id="ARBA00022605"/>
    </source>
</evidence>
<dbReference type="EC" id="2.7.2.11" evidence="8"/>
<keyword evidence="1 8" id="KW-0963">Cytoplasm</keyword>
<dbReference type="InterPro" id="IPR001048">
    <property type="entry name" value="Asp/Glu/Uridylate_kinase"/>
</dbReference>
<comment type="catalytic activity">
    <reaction evidence="8">
        <text>L-glutamate + ATP = L-glutamyl 5-phosphate + ADP</text>
        <dbReference type="Rhea" id="RHEA:14877"/>
        <dbReference type="ChEBI" id="CHEBI:29985"/>
        <dbReference type="ChEBI" id="CHEBI:30616"/>
        <dbReference type="ChEBI" id="CHEBI:58274"/>
        <dbReference type="ChEBI" id="CHEBI:456216"/>
        <dbReference type="EC" id="2.7.2.11"/>
    </reaction>
</comment>
<keyword evidence="7 8" id="KW-0067">ATP-binding</keyword>
<dbReference type="PANTHER" id="PTHR43654">
    <property type="entry name" value="GLUTAMATE 5-KINASE"/>
    <property type="match status" value="1"/>
</dbReference>
<dbReference type="GO" id="GO:0055129">
    <property type="term" value="P:L-proline biosynthetic process"/>
    <property type="evidence" value="ECO:0007669"/>
    <property type="project" value="UniProtKB-UniRule"/>
</dbReference>
<keyword evidence="3 8" id="KW-0641">Proline biosynthesis</keyword>
<organism evidence="10 11">
    <name type="scientific">Shimazuella alba</name>
    <dbReference type="NCBI Taxonomy" id="2690964"/>
    <lineage>
        <taxon>Bacteria</taxon>
        <taxon>Bacillati</taxon>
        <taxon>Bacillota</taxon>
        <taxon>Bacilli</taxon>
        <taxon>Bacillales</taxon>
        <taxon>Thermoactinomycetaceae</taxon>
        <taxon>Shimazuella</taxon>
    </lineage>
</organism>
<feature type="domain" description="PUA" evidence="9">
    <location>
        <begin position="275"/>
        <end position="343"/>
    </location>
</feature>
<keyword evidence="4 8" id="KW-0808">Transferase</keyword>
<dbReference type="InterPro" id="IPR001057">
    <property type="entry name" value="Glu/AcGlu_kinase"/>
</dbReference>
<keyword evidence="5 8" id="KW-0547">Nucleotide-binding</keyword>
<dbReference type="EMBL" id="WUUL01000002">
    <property type="protein sequence ID" value="MXQ52775.1"/>
    <property type="molecule type" value="Genomic_DNA"/>
</dbReference>
<dbReference type="InterPro" id="IPR036393">
    <property type="entry name" value="AceGlu_kinase-like_sf"/>
</dbReference>
<dbReference type="SUPFAM" id="SSF53633">
    <property type="entry name" value="Carbamate kinase-like"/>
    <property type="match status" value="1"/>
</dbReference>
<accession>A0A6I4VR83</accession>
<keyword evidence="6 8" id="KW-0418">Kinase</keyword>
<dbReference type="InterPro" id="IPR002478">
    <property type="entry name" value="PUA"/>
</dbReference>
<keyword evidence="11" id="KW-1185">Reference proteome</keyword>
<comment type="caution">
    <text evidence="10">The sequence shown here is derived from an EMBL/GenBank/DDBJ whole genome shotgun (WGS) entry which is preliminary data.</text>
</comment>
<dbReference type="GO" id="GO:0004349">
    <property type="term" value="F:glutamate 5-kinase activity"/>
    <property type="evidence" value="ECO:0007669"/>
    <property type="project" value="UniProtKB-UniRule"/>
</dbReference>
<dbReference type="UniPathway" id="UPA00098">
    <property type="reaction ID" value="UER00359"/>
</dbReference>
<dbReference type="PROSITE" id="PS50890">
    <property type="entry name" value="PUA"/>
    <property type="match status" value="1"/>
</dbReference>
<dbReference type="InterPro" id="IPR019797">
    <property type="entry name" value="Glutamate_5-kinase_CS"/>
</dbReference>
<comment type="pathway">
    <text evidence="8">Amino-acid biosynthesis; L-proline biosynthesis; L-glutamate 5-semialdehyde from L-glutamate: step 1/2.</text>
</comment>
<comment type="subcellular location">
    <subcellularLocation>
        <location evidence="8">Cytoplasm</location>
    </subcellularLocation>
</comment>
<sequence length="363" mass="39044">MLLKRIVVKVGSSSLVDESGALSPTKVDSLVQQLAALQQAKYQLILVTSGAVAAGVGALGWNRTTLTMPEKQAAAAVGQSILIQHYQASFANQGIPVAQLLLTRSDIEDRKRFIHIRNTIEPLLHHGIIPIVNENDTVAVDEIRFGDNDTLGALVSLVAAANLYVMLSDIDGLYTANPRTNREAKLLQEIKLITPELWEIAGGNGTSVGTGGMKTKLQAAQIATQSGVDVRIANSSHPDILQHIITGKSIGTHFIADTPLKKKKPWIAYGTRAEGSVIVDTGAYVALTQGNSSLLLAGIISTTGEFLEGSVVKIQHKETTIGKGIIHLSKRDIDKLLYKRHEGEPLPLLPEVIHRDQLVLLPN</sequence>
<dbReference type="SUPFAM" id="SSF88697">
    <property type="entry name" value="PUA domain-like"/>
    <property type="match status" value="1"/>
</dbReference>
<evidence type="ECO:0000259" key="9">
    <source>
        <dbReference type="SMART" id="SM00359"/>
    </source>
</evidence>
<dbReference type="FunFam" id="3.40.1160.10:FF:000018">
    <property type="entry name" value="Glutamate 5-kinase"/>
    <property type="match status" value="1"/>
</dbReference>
<evidence type="ECO:0000256" key="4">
    <source>
        <dbReference type="ARBA" id="ARBA00022679"/>
    </source>
</evidence>
<dbReference type="AlphaFoldDB" id="A0A6I4VR83"/>
<evidence type="ECO:0000256" key="3">
    <source>
        <dbReference type="ARBA" id="ARBA00022650"/>
    </source>
</evidence>
<dbReference type="Proteomes" id="UP000430692">
    <property type="component" value="Unassembled WGS sequence"/>
</dbReference>